<gene>
    <name evidence="7" type="ORF">SAMN05660865_00498</name>
</gene>
<organism evidence="7 8">
    <name type="scientific">Caloramator fervidus</name>
    <dbReference type="NCBI Taxonomy" id="29344"/>
    <lineage>
        <taxon>Bacteria</taxon>
        <taxon>Bacillati</taxon>
        <taxon>Bacillota</taxon>
        <taxon>Clostridia</taxon>
        <taxon>Eubacteriales</taxon>
        <taxon>Clostridiaceae</taxon>
        <taxon>Caloramator</taxon>
    </lineage>
</organism>
<dbReference type="GO" id="GO:0005886">
    <property type="term" value="C:plasma membrane"/>
    <property type="evidence" value="ECO:0007669"/>
    <property type="project" value="UniProtKB-SubCell"/>
</dbReference>
<comment type="subcellular location">
    <subcellularLocation>
        <location evidence="1">Cell membrane</location>
        <topology evidence="1">Peripheral membrane protein</topology>
    </subcellularLocation>
</comment>
<dbReference type="Gene3D" id="3.40.50.12580">
    <property type="match status" value="1"/>
</dbReference>
<evidence type="ECO:0000313" key="7">
    <source>
        <dbReference type="EMBL" id="SEF55599.1"/>
    </source>
</evidence>
<keyword evidence="5" id="KW-0777">Teichoic acid biosynthesis</keyword>
<evidence type="ECO:0000256" key="1">
    <source>
        <dbReference type="ARBA" id="ARBA00004202"/>
    </source>
</evidence>
<keyword evidence="6" id="KW-0472">Membrane</keyword>
<evidence type="ECO:0000313" key="8">
    <source>
        <dbReference type="Proteomes" id="UP000242850"/>
    </source>
</evidence>
<dbReference type="Pfam" id="PF04464">
    <property type="entry name" value="Glyphos_transf"/>
    <property type="match status" value="1"/>
</dbReference>
<protein>
    <submittedName>
        <fullName evidence="7">CDP-glycerol glycerophosphotransferase, TagB/SpsB family</fullName>
    </submittedName>
</protein>
<keyword evidence="4 7" id="KW-0808">Transferase</keyword>
<dbReference type="InterPro" id="IPR043149">
    <property type="entry name" value="TagF_N"/>
</dbReference>
<dbReference type="Gene3D" id="3.40.50.11820">
    <property type="match status" value="1"/>
</dbReference>
<evidence type="ECO:0000256" key="4">
    <source>
        <dbReference type="ARBA" id="ARBA00022679"/>
    </source>
</evidence>
<proteinExistence type="inferred from homology"/>
<dbReference type="GO" id="GO:0019350">
    <property type="term" value="P:teichoic acid biosynthetic process"/>
    <property type="evidence" value="ECO:0007669"/>
    <property type="project" value="UniProtKB-KW"/>
</dbReference>
<evidence type="ECO:0000256" key="3">
    <source>
        <dbReference type="ARBA" id="ARBA00022475"/>
    </source>
</evidence>
<accession>A0A1H5SYK4</accession>
<dbReference type="EMBL" id="FNUK01000004">
    <property type="protein sequence ID" value="SEF55599.1"/>
    <property type="molecule type" value="Genomic_DNA"/>
</dbReference>
<name>A0A1H5SYK4_9CLOT</name>
<dbReference type="PANTHER" id="PTHR37316:SF3">
    <property type="entry name" value="TEICHOIC ACID GLYCEROL-PHOSPHATE TRANSFERASE"/>
    <property type="match status" value="1"/>
</dbReference>
<evidence type="ECO:0000256" key="2">
    <source>
        <dbReference type="ARBA" id="ARBA00010488"/>
    </source>
</evidence>
<evidence type="ECO:0000256" key="5">
    <source>
        <dbReference type="ARBA" id="ARBA00022944"/>
    </source>
</evidence>
<keyword evidence="8" id="KW-1185">Reference proteome</keyword>
<dbReference type="InterPro" id="IPR007554">
    <property type="entry name" value="Glycerophosphate_synth"/>
</dbReference>
<dbReference type="GO" id="GO:0047355">
    <property type="term" value="F:CDP-glycerol glycerophosphotransferase activity"/>
    <property type="evidence" value="ECO:0007669"/>
    <property type="project" value="InterPro"/>
</dbReference>
<keyword evidence="3" id="KW-1003">Cell membrane</keyword>
<dbReference type="SUPFAM" id="SSF53756">
    <property type="entry name" value="UDP-Glycosyltransferase/glycogen phosphorylase"/>
    <property type="match status" value="1"/>
</dbReference>
<sequence length="388" mass="46593">MKNKLKYYLDRFVDKLIFAFRNFFKTKKGKIVLLDYTPYSGSNTYALYQYIKSIGYNDVELVEFKDVRFSKLGFKKYFEKVKKILSAEVVITTHDVIFYKDNQHLIQLWHGIPLKAMGLLDKTLNLKRKRYTFDSFNKYDYVISTSDTYNTLLNACTGYVKGNYCITGLPRNDYLFKKGKLEKLYDVKKYKKIIMFIPTFRKGYAQKEEGNNRNNNIFGFDSFNFKKFCDFLKHNEFLFIAKLHPFEENYYKELYKGIESENFVFLSIDELSKNKIDLYEILKDADLLITDYSSVYFDFLLTDKPIIFINNDIEKYEQNRGFLLYPYDFWTPGPKVKMQDELENMIKFIFEKDDYKEHRRVIRDIVFKYKDDKASQRIWSLIKDILGV</sequence>
<dbReference type="Proteomes" id="UP000242850">
    <property type="component" value="Unassembled WGS sequence"/>
</dbReference>
<dbReference type="InterPro" id="IPR051612">
    <property type="entry name" value="Teichoic_Acid_Biosynth"/>
</dbReference>
<dbReference type="PANTHER" id="PTHR37316">
    <property type="entry name" value="TEICHOIC ACID GLYCEROL-PHOSPHATE PRIMASE"/>
    <property type="match status" value="1"/>
</dbReference>
<dbReference type="AlphaFoldDB" id="A0A1H5SYK4"/>
<dbReference type="InterPro" id="IPR043148">
    <property type="entry name" value="TagF_C"/>
</dbReference>
<reference evidence="8" key="1">
    <citation type="submission" date="2016-10" db="EMBL/GenBank/DDBJ databases">
        <authorList>
            <person name="Varghese N."/>
            <person name="Submissions S."/>
        </authorList>
    </citation>
    <scope>NUCLEOTIDE SEQUENCE [LARGE SCALE GENOMIC DNA]</scope>
    <source>
        <strain evidence="8">DSM 5463</strain>
    </source>
</reference>
<comment type="similarity">
    <text evidence="2">Belongs to the CDP-glycerol glycerophosphotransferase family.</text>
</comment>
<evidence type="ECO:0000256" key="6">
    <source>
        <dbReference type="ARBA" id="ARBA00023136"/>
    </source>
</evidence>